<evidence type="ECO:0000313" key="2">
    <source>
        <dbReference type="EnsemblPlants" id="AES90285"/>
    </source>
</evidence>
<reference evidence="2" key="3">
    <citation type="submission" date="2015-04" db="UniProtKB">
        <authorList>
            <consortium name="EnsemblPlants"/>
        </authorList>
    </citation>
    <scope>IDENTIFICATION</scope>
    <source>
        <strain evidence="2">cv. Jemalong A17</strain>
    </source>
</reference>
<accession>G7JNN7</accession>
<reference evidence="1 3" key="1">
    <citation type="journal article" date="2011" name="Nature">
        <title>The Medicago genome provides insight into the evolution of rhizobial symbioses.</title>
        <authorList>
            <person name="Young N.D."/>
            <person name="Debelle F."/>
            <person name="Oldroyd G.E."/>
            <person name="Geurts R."/>
            <person name="Cannon S.B."/>
            <person name="Udvardi M.K."/>
            <person name="Benedito V.A."/>
            <person name="Mayer K.F."/>
            <person name="Gouzy J."/>
            <person name="Schoof H."/>
            <person name="Van de Peer Y."/>
            <person name="Proost S."/>
            <person name="Cook D.R."/>
            <person name="Meyers B.C."/>
            <person name="Spannagl M."/>
            <person name="Cheung F."/>
            <person name="De Mita S."/>
            <person name="Krishnakumar V."/>
            <person name="Gundlach H."/>
            <person name="Zhou S."/>
            <person name="Mudge J."/>
            <person name="Bharti A.K."/>
            <person name="Murray J.D."/>
            <person name="Naoumkina M.A."/>
            <person name="Rosen B."/>
            <person name="Silverstein K.A."/>
            <person name="Tang H."/>
            <person name="Rombauts S."/>
            <person name="Zhao P.X."/>
            <person name="Zhou P."/>
            <person name="Barbe V."/>
            <person name="Bardou P."/>
            <person name="Bechner M."/>
            <person name="Bellec A."/>
            <person name="Berger A."/>
            <person name="Berges H."/>
            <person name="Bidwell S."/>
            <person name="Bisseling T."/>
            <person name="Choisne N."/>
            <person name="Couloux A."/>
            <person name="Denny R."/>
            <person name="Deshpande S."/>
            <person name="Dai X."/>
            <person name="Doyle J.J."/>
            <person name="Dudez A.M."/>
            <person name="Farmer A.D."/>
            <person name="Fouteau S."/>
            <person name="Franken C."/>
            <person name="Gibelin C."/>
            <person name="Gish J."/>
            <person name="Goldstein S."/>
            <person name="Gonzalez A.J."/>
            <person name="Green P.J."/>
            <person name="Hallab A."/>
            <person name="Hartog M."/>
            <person name="Hua A."/>
            <person name="Humphray S.J."/>
            <person name="Jeong D.H."/>
            <person name="Jing Y."/>
            <person name="Jocker A."/>
            <person name="Kenton S.M."/>
            <person name="Kim D.J."/>
            <person name="Klee K."/>
            <person name="Lai H."/>
            <person name="Lang C."/>
            <person name="Lin S."/>
            <person name="Macmil S.L."/>
            <person name="Magdelenat G."/>
            <person name="Matthews L."/>
            <person name="McCorrison J."/>
            <person name="Monaghan E.L."/>
            <person name="Mun J.H."/>
            <person name="Najar F.Z."/>
            <person name="Nicholson C."/>
            <person name="Noirot C."/>
            <person name="O'Bleness M."/>
            <person name="Paule C.R."/>
            <person name="Poulain J."/>
            <person name="Prion F."/>
            <person name="Qin B."/>
            <person name="Qu C."/>
            <person name="Retzel E.F."/>
            <person name="Riddle C."/>
            <person name="Sallet E."/>
            <person name="Samain S."/>
            <person name="Samson N."/>
            <person name="Sanders I."/>
            <person name="Saurat O."/>
            <person name="Scarpelli C."/>
            <person name="Schiex T."/>
            <person name="Segurens B."/>
            <person name="Severin A.J."/>
            <person name="Sherrier D.J."/>
            <person name="Shi R."/>
            <person name="Sims S."/>
            <person name="Singer S.R."/>
            <person name="Sinharoy S."/>
            <person name="Sterck L."/>
            <person name="Viollet A."/>
            <person name="Wang B.B."/>
            <person name="Wang K."/>
            <person name="Wang M."/>
            <person name="Wang X."/>
            <person name="Warfsmann J."/>
            <person name="Weissenbach J."/>
            <person name="White D.D."/>
            <person name="White J.D."/>
            <person name="Wiley G.B."/>
            <person name="Wincker P."/>
            <person name="Xing Y."/>
            <person name="Yang L."/>
            <person name="Yao Z."/>
            <person name="Ying F."/>
            <person name="Zhai J."/>
            <person name="Zhou L."/>
            <person name="Zuber A."/>
            <person name="Denarie J."/>
            <person name="Dixon R.A."/>
            <person name="May G.D."/>
            <person name="Schwartz D.C."/>
            <person name="Rogers J."/>
            <person name="Quetier F."/>
            <person name="Town C.D."/>
            <person name="Roe B.A."/>
        </authorList>
    </citation>
    <scope>NUCLEOTIDE SEQUENCE [LARGE SCALE GENOMIC DNA]</scope>
    <source>
        <strain evidence="1">A17</strain>
        <strain evidence="2 3">cv. Jemalong A17</strain>
    </source>
</reference>
<evidence type="ECO:0000313" key="3">
    <source>
        <dbReference type="Proteomes" id="UP000002051"/>
    </source>
</evidence>
<proteinExistence type="predicted"/>
<dbReference type="PANTHER" id="PTHR34836">
    <property type="entry name" value="OS06G0188250 PROTEIN"/>
    <property type="match status" value="1"/>
</dbReference>
<reference evidence="1 3" key="2">
    <citation type="journal article" date="2014" name="BMC Genomics">
        <title>An improved genome release (version Mt4.0) for the model legume Medicago truncatula.</title>
        <authorList>
            <person name="Tang H."/>
            <person name="Krishnakumar V."/>
            <person name="Bidwell S."/>
            <person name="Rosen B."/>
            <person name="Chan A."/>
            <person name="Zhou S."/>
            <person name="Gentzbittel L."/>
            <person name="Childs K.L."/>
            <person name="Yandell M."/>
            <person name="Gundlach H."/>
            <person name="Mayer K.F."/>
            <person name="Schwartz D.C."/>
            <person name="Town C.D."/>
        </authorList>
    </citation>
    <scope>GENOME REANNOTATION</scope>
    <source>
        <strain evidence="2 3">cv. Jemalong A17</strain>
    </source>
</reference>
<dbReference type="AlphaFoldDB" id="G7JNN7"/>
<name>G7JNN7_MEDTR</name>
<keyword evidence="3" id="KW-1185">Reference proteome</keyword>
<dbReference type="EnsemblPlants" id="AES90285">
    <property type="protein sequence ID" value="AES90285"/>
    <property type="gene ID" value="MTR_4g087500"/>
</dbReference>
<dbReference type="STRING" id="3880.G7JNN7"/>
<dbReference type="HOGENOM" id="CLU_2240585_0_0_1"/>
<evidence type="ECO:0000313" key="1">
    <source>
        <dbReference type="EMBL" id="AES90285.1"/>
    </source>
</evidence>
<gene>
    <name evidence="1" type="ordered locus">MTR_4g087500</name>
</gene>
<dbReference type="PaxDb" id="3880-AES90285"/>
<dbReference type="InterPro" id="IPR015683">
    <property type="entry name" value="Ionotropic_Glu_rcpt"/>
</dbReference>
<sequence length="105" mass="12312">MVMTKRHYYKKEIVFTIFIGLSGEIQFKLEQLLQNPTLRIVNVDGKSYRELDFWTLENGFFTNISTEQVKNGLLRAPKGWNLPTKQKPMRIAFSKFIKIDITKIG</sequence>
<organism evidence="1 3">
    <name type="scientific">Medicago truncatula</name>
    <name type="common">Barrel medic</name>
    <name type="synonym">Medicago tribuloides</name>
    <dbReference type="NCBI Taxonomy" id="3880"/>
    <lineage>
        <taxon>Eukaryota</taxon>
        <taxon>Viridiplantae</taxon>
        <taxon>Streptophyta</taxon>
        <taxon>Embryophyta</taxon>
        <taxon>Tracheophyta</taxon>
        <taxon>Spermatophyta</taxon>
        <taxon>Magnoliopsida</taxon>
        <taxon>eudicotyledons</taxon>
        <taxon>Gunneridae</taxon>
        <taxon>Pentapetalae</taxon>
        <taxon>rosids</taxon>
        <taxon>fabids</taxon>
        <taxon>Fabales</taxon>
        <taxon>Fabaceae</taxon>
        <taxon>Papilionoideae</taxon>
        <taxon>50 kb inversion clade</taxon>
        <taxon>NPAAA clade</taxon>
        <taxon>Hologalegina</taxon>
        <taxon>IRL clade</taxon>
        <taxon>Trifolieae</taxon>
        <taxon>Medicago</taxon>
    </lineage>
</organism>
<dbReference type="PANTHER" id="PTHR34836:SF1">
    <property type="entry name" value="OS09G0428600 PROTEIN"/>
    <property type="match status" value="1"/>
</dbReference>
<dbReference type="EMBL" id="CM001220">
    <property type="protein sequence ID" value="AES90285.1"/>
    <property type="molecule type" value="Genomic_DNA"/>
</dbReference>
<dbReference type="Proteomes" id="UP000002051">
    <property type="component" value="Chromosome 4"/>
</dbReference>
<protein>
    <submittedName>
        <fullName evidence="1">Glutamate receptor 2.2, putative</fullName>
    </submittedName>
</protein>
<keyword evidence="1" id="KW-0675">Receptor</keyword>